<comment type="similarity">
    <text evidence="3 16">Belongs to the SecA family.</text>
</comment>
<keyword evidence="7" id="KW-0997">Cell inner membrane</keyword>
<keyword evidence="14 16" id="KW-0811">Translocation</keyword>
<protein>
    <recommendedName>
        <fullName evidence="16">Protein translocase subunit SecA</fullName>
        <ecNumber evidence="16">7.4.2.8</ecNumber>
    </recommendedName>
</protein>
<dbReference type="Pfam" id="PF07516">
    <property type="entry name" value="SecA_SW"/>
    <property type="match status" value="1"/>
</dbReference>
<dbReference type="InterPro" id="IPR036266">
    <property type="entry name" value="SecA_Wing/Scaffold_sf"/>
</dbReference>
<keyword evidence="5 16" id="KW-1003">Cell membrane</keyword>
<dbReference type="InterPro" id="IPR000185">
    <property type="entry name" value="SecA"/>
</dbReference>
<dbReference type="NCBIfam" id="NF009536">
    <property type="entry name" value="PRK12901.1"/>
    <property type="match status" value="1"/>
</dbReference>
<evidence type="ECO:0000256" key="15">
    <source>
        <dbReference type="ARBA" id="ARBA00023136"/>
    </source>
</evidence>
<comment type="caution">
    <text evidence="22">The sequence shown here is derived from an EMBL/GenBank/DDBJ whole genome shotgun (WGS) entry which is preliminary data.</text>
</comment>
<comment type="cofactor">
    <cofactor evidence="1">
        <name>Zn(2+)</name>
        <dbReference type="ChEBI" id="CHEBI:29105"/>
    </cofactor>
</comment>
<dbReference type="InterPro" id="IPR014001">
    <property type="entry name" value="Helicase_ATP-bd"/>
</dbReference>
<dbReference type="CDD" id="cd18803">
    <property type="entry name" value="SF2_C_secA"/>
    <property type="match status" value="1"/>
</dbReference>
<dbReference type="Gene3D" id="3.40.50.300">
    <property type="entry name" value="P-loop containing nucleotide triphosphate hydrolases"/>
    <property type="match status" value="3"/>
</dbReference>
<feature type="binding site" evidence="16">
    <location>
        <position position="709"/>
    </location>
    <ligand>
        <name>ATP</name>
        <dbReference type="ChEBI" id="CHEBI:30616"/>
    </ligand>
</feature>
<keyword evidence="15 16" id="KW-0472">Membrane</keyword>
<dbReference type="Pfam" id="PF01043">
    <property type="entry name" value="SecA_PP_bind"/>
    <property type="match status" value="1"/>
</dbReference>
<evidence type="ECO:0000256" key="14">
    <source>
        <dbReference type="ARBA" id="ARBA00023010"/>
    </source>
</evidence>
<gene>
    <name evidence="16 22" type="primary">secA</name>
    <name evidence="22" type="ORF">JHU38_02540</name>
</gene>
<evidence type="ECO:0000256" key="2">
    <source>
        <dbReference type="ARBA" id="ARBA00004170"/>
    </source>
</evidence>
<keyword evidence="13 16" id="KW-1278">Translocase</keyword>
<evidence type="ECO:0000259" key="21">
    <source>
        <dbReference type="PROSITE" id="PS51196"/>
    </source>
</evidence>
<evidence type="ECO:0000256" key="10">
    <source>
        <dbReference type="ARBA" id="ARBA00022833"/>
    </source>
</evidence>
<dbReference type="InterPro" id="IPR044722">
    <property type="entry name" value="SecA_SF2_C"/>
</dbReference>
<dbReference type="Pfam" id="PF07517">
    <property type="entry name" value="SecA_DEAD"/>
    <property type="match status" value="1"/>
</dbReference>
<dbReference type="Gene3D" id="1.10.3060.10">
    <property type="entry name" value="Helical scaffold and wing domains of SecA"/>
    <property type="match status" value="1"/>
</dbReference>
<dbReference type="InterPro" id="IPR011116">
    <property type="entry name" value="SecA_Wing/Scaffold"/>
</dbReference>
<dbReference type="InterPro" id="IPR004027">
    <property type="entry name" value="SEC_C_motif"/>
</dbReference>
<evidence type="ECO:0000256" key="18">
    <source>
        <dbReference type="SAM" id="MobiDB-lite"/>
    </source>
</evidence>
<feature type="compositionally biased region" description="Basic residues" evidence="18">
    <location>
        <begin position="1108"/>
        <end position="1119"/>
    </location>
</feature>
<feature type="coiled-coil region" evidence="17">
    <location>
        <begin position="336"/>
        <end position="363"/>
    </location>
</feature>
<comment type="subcellular location">
    <subcellularLocation>
        <location evidence="16">Cell membrane</location>
        <topology evidence="16">Peripheral membrane protein</topology>
        <orientation evidence="16">Cytoplasmic side</orientation>
    </subcellularLocation>
    <subcellularLocation>
        <location evidence="16">Cytoplasm</location>
    </subcellularLocation>
    <subcellularLocation>
        <location evidence="2">Membrane</location>
        <topology evidence="2">Peripheral membrane protein</topology>
    </subcellularLocation>
    <text evidence="16">Distribution is 50-50.</text>
</comment>
<keyword evidence="10" id="KW-0862">Zinc</keyword>
<evidence type="ECO:0000256" key="11">
    <source>
        <dbReference type="ARBA" id="ARBA00022840"/>
    </source>
</evidence>
<evidence type="ECO:0000256" key="5">
    <source>
        <dbReference type="ARBA" id="ARBA00022475"/>
    </source>
</evidence>
<keyword evidence="4 16" id="KW-0813">Transport</keyword>
<dbReference type="EMBL" id="JAERMS010000004">
    <property type="protein sequence ID" value="MBO1362664.1"/>
    <property type="molecule type" value="Genomic_DNA"/>
</dbReference>
<dbReference type="SMART" id="SM00958">
    <property type="entry name" value="SecA_PP_bind"/>
    <property type="match status" value="1"/>
</dbReference>
<evidence type="ECO:0000256" key="7">
    <source>
        <dbReference type="ARBA" id="ARBA00022519"/>
    </source>
</evidence>
<evidence type="ECO:0000256" key="13">
    <source>
        <dbReference type="ARBA" id="ARBA00022967"/>
    </source>
</evidence>
<accession>A0ABS3M3B5</accession>
<dbReference type="Pfam" id="PF02810">
    <property type="entry name" value="SEC-C"/>
    <property type="match status" value="1"/>
</dbReference>
<evidence type="ECO:0000313" key="23">
    <source>
        <dbReference type="Proteomes" id="UP000664265"/>
    </source>
</evidence>
<dbReference type="EC" id="7.4.2.8" evidence="16"/>
<dbReference type="PANTHER" id="PTHR30612">
    <property type="entry name" value="SECA INNER MEMBRANE COMPONENT OF SEC PROTEIN SECRETION SYSTEM"/>
    <property type="match status" value="1"/>
</dbReference>
<organism evidence="22 23">
    <name type="scientific">Prevotella illustrans</name>
    <dbReference type="NCBI Taxonomy" id="2800387"/>
    <lineage>
        <taxon>Bacteria</taxon>
        <taxon>Pseudomonadati</taxon>
        <taxon>Bacteroidota</taxon>
        <taxon>Bacteroidia</taxon>
        <taxon>Bacteroidales</taxon>
        <taxon>Prevotellaceae</taxon>
        <taxon>Prevotella</taxon>
    </lineage>
</organism>
<evidence type="ECO:0000256" key="8">
    <source>
        <dbReference type="ARBA" id="ARBA00022723"/>
    </source>
</evidence>
<dbReference type="SUPFAM" id="SSF81767">
    <property type="entry name" value="Pre-protein crosslinking domain of SecA"/>
    <property type="match status" value="1"/>
</dbReference>
<reference evidence="22 23" key="1">
    <citation type="submission" date="2021-01" db="EMBL/GenBank/DDBJ databases">
        <title>Prevotella A2931 sp. nov.</title>
        <authorList>
            <person name="Buhl M."/>
            <person name="Oberhettinger P."/>
        </authorList>
    </citation>
    <scope>NUCLEOTIDE SEQUENCE [LARGE SCALE GENOMIC DNA]</scope>
    <source>
        <strain evidence="22 23">A2931</strain>
    </source>
</reference>
<dbReference type="InterPro" id="IPR011115">
    <property type="entry name" value="SecA_DEAD"/>
</dbReference>
<dbReference type="PROSITE" id="PS01312">
    <property type="entry name" value="SECA"/>
    <property type="match status" value="1"/>
</dbReference>
<feature type="binding site" evidence="16">
    <location>
        <begin position="195"/>
        <end position="199"/>
    </location>
    <ligand>
        <name>ATP</name>
        <dbReference type="ChEBI" id="CHEBI:30616"/>
    </ligand>
</feature>
<evidence type="ECO:0000259" key="20">
    <source>
        <dbReference type="PROSITE" id="PS51194"/>
    </source>
</evidence>
<evidence type="ECO:0000256" key="1">
    <source>
        <dbReference type="ARBA" id="ARBA00001947"/>
    </source>
</evidence>
<feature type="domain" description="SecA family profile" evidence="21">
    <location>
        <begin position="4"/>
        <end position="787"/>
    </location>
</feature>
<dbReference type="PROSITE" id="PS51196">
    <property type="entry name" value="SECA_MOTOR_DEAD"/>
    <property type="match status" value="1"/>
</dbReference>
<dbReference type="Pfam" id="PF21090">
    <property type="entry name" value="P-loop_SecA"/>
    <property type="match status" value="1"/>
</dbReference>
<proteinExistence type="inferred from homology"/>
<name>A0ABS3M3B5_9BACT</name>
<evidence type="ECO:0000256" key="6">
    <source>
        <dbReference type="ARBA" id="ARBA00022490"/>
    </source>
</evidence>
<evidence type="ECO:0000256" key="3">
    <source>
        <dbReference type="ARBA" id="ARBA00007650"/>
    </source>
</evidence>
<dbReference type="Proteomes" id="UP000664265">
    <property type="component" value="Unassembled WGS sequence"/>
</dbReference>
<dbReference type="InterPro" id="IPR001650">
    <property type="entry name" value="Helicase_C-like"/>
</dbReference>
<comment type="subunit">
    <text evidence="16">Monomer and homodimer. Part of the essential Sec protein translocation apparatus which comprises SecA, SecYEG and auxiliary proteins SecDF. Other proteins may also be involved.</text>
</comment>
<keyword evidence="11 16" id="KW-0067">ATP-binding</keyword>
<keyword evidence="17" id="KW-0175">Coiled coil</keyword>
<feature type="binding site" evidence="16">
    <location>
        <position position="177"/>
    </location>
    <ligand>
        <name>ATP</name>
        <dbReference type="ChEBI" id="CHEBI:30616"/>
    </ligand>
</feature>
<keyword evidence="6 16" id="KW-0963">Cytoplasm</keyword>
<evidence type="ECO:0000256" key="17">
    <source>
        <dbReference type="SAM" id="Coils"/>
    </source>
</evidence>
<feature type="domain" description="Helicase ATP-binding" evidence="19">
    <location>
        <begin position="179"/>
        <end position="338"/>
    </location>
</feature>
<sequence length="1119" mass="128280">MNFNKFLKSLFGDKSSRDMKLIQPIVEKVKAAYPEIQALSNDELRAKTREIQKYVQESANEQKEKIKELKAQIEELPIDKREDIFNEIDKLEKEVLDIYEEALNEVLPVAFSIVKDTARRFAENEETIVTATDFDRELAANPQNDFISIDGDKAIYHNHWTAGGNDLKWEMIHYDVQLFGGAVLHQGKIAEMATGEGKTLVATLPVFLNALTGNGVHVVTVNDYLAKRDSEWMGPLYMFNGLSVDCIDKHRPNSDERRKAYLADITFGTNNEFGFDYLRDNMANSPADLVQRKHNYAIVDEVDSVLIDDARTPLIISGPIPKGDDQMFEQYQPLVEKLYEVQRKQATELLADAKQKITASQNETDKNKAAQLNEEGFLSLYRSYKALPKNKPLIKYLSEEGIKAGMLKTEEYYMQNNNREMPKAVEPLYFVVDEKLNSADLTDKGGAWLARQTGDADLFVLPDITSQLSELETHKELSEEDYLNKKDELLNHYGIQSERVHTLQQLLKAYTMFNKDDEYVVMDGEVKIVDEQTGRIMEGRRWSDGLHQAIEAKEHVKIEAATQTFATITLQNYFRMYHKLSGMTGTASTEAGEFWNIYKLDVVEIPTNRPVVRKDLDDRVYKTAREKYNAVIEEIIAMRESGRPCLVGTTSVEISELLSKMLQMRHIPHQVLNAKLHQKEADIVALAGQSTNGLGAVTIATNMAGRGTDIKLSAEVKAAGGLAIIGTERHESRRVDRQLRGRAGRQGDPGSSVFYVSLEDKLMRLFGSERIAHVMDRLGFEDGERIESPMISSSIERAQKKVEENNFGIRKHLLEYDDVMNKQRTVIYEKRRHALMGERIGMDITNAIWDRVTNIIEQNDYEGMKEAFMKVLAMECPITEEELLNDNREEIEERTFQMAMDNFKRKIERIQSVAFPVIKQVEENQGSMFERILVPITDGKRTYQIPCNLKEAYQSEAKSVVKEFEKQIMLHIIDDNWKENLRQLDELRHSVQNASYEQKDPLLIFKLESVKLWDGMINDMNNRICSVLMRGQIPEMQQQEVHEAAPEIRERQNYVEQKDNIEELEARNAQRQAATQDTREGASRTNHTPYRAEKLPRPNDPCPCGSGKKFKNCHGRNIR</sequence>
<dbReference type="InterPro" id="IPR011130">
    <property type="entry name" value="SecA_preprotein_X-link_dom"/>
</dbReference>
<dbReference type="InterPro" id="IPR020937">
    <property type="entry name" value="SecA_CS"/>
</dbReference>
<evidence type="ECO:0000259" key="19">
    <source>
        <dbReference type="PROSITE" id="PS51192"/>
    </source>
</evidence>
<keyword evidence="9 16" id="KW-0547">Nucleotide-binding</keyword>
<dbReference type="CDD" id="cd17928">
    <property type="entry name" value="DEXDc_SecA"/>
    <property type="match status" value="1"/>
</dbReference>
<feature type="region of interest" description="Disordered" evidence="18">
    <location>
        <begin position="1068"/>
        <end position="1119"/>
    </location>
</feature>
<dbReference type="PROSITE" id="PS51194">
    <property type="entry name" value="HELICASE_CTER"/>
    <property type="match status" value="1"/>
</dbReference>
<dbReference type="InterPro" id="IPR027417">
    <property type="entry name" value="P-loop_NTPase"/>
</dbReference>
<evidence type="ECO:0000256" key="9">
    <source>
        <dbReference type="ARBA" id="ARBA00022741"/>
    </source>
</evidence>
<evidence type="ECO:0000256" key="12">
    <source>
        <dbReference type="ARBA" id="ARBA00022927"/>
    </source>
</evidence>
<dbReference type="Gene3D" id="3.90.1440.10">
    <property type="entry name" value="SecA, preprotein cross-linking domain"/>
    <property type="match status" value="1"/>
</dbReference>
<dbReference type="SUPFAM" id="SSF81886">
    <property type="entry name" value="Helical scaffold and wing domains of SecA"/>
    <property type="match status" value="1"/>
</dbReference>
<evidence type="ECO:0000256" key="16">
    <source>
        <dbReference type="HAMAP-Rule" id="MF_01382"/>
    </source>
</evidence>
<keyword evidence="12 16" id="KW-0653">Protein transport</keyword>
<dbReference type="InterPro" id="IPR014018">
    <property type="entry name" value="SecA_motor_DEAD"/>
</dbReference>
<dbReference type="RefSeq" id="WP_107582595.1">
    <property type="nucleotide sequence ID" value="NZ_JAERMS010000004.1"/>
</dbReference>
<dbReference type="InterPro" id="IPR036670">
    <property type="entry name" value="SecA_X-link_sf"/>
</dbReference>
<dbReference type="PROSITE" id="PS51192">
    <property type="entry name" value="HELICASE_ATP_BIND_1"/>
    <property type="match status" value="1"/>
</dbReference>
<keyword evidence="8" id="KW-0479">Metal-binding</keyword>
<comment type="function">
    <text evidence="16">Part of the Sec protein translocase complex. Interacts with the SecYEG preprotein conducting channel. Has a central role in coupling the hydrolysis of ATP to the transfer of proteins into and across the cell membrane, serving as an ATP-driven molecular motor driving the stepwise translocation of polypeptide chains across the membrane.</text>
</comment>
<feature type="coiled-coil region" evidence="17">
    <location>
        <begin position="44"/>
        <end position="101"/>
    </location>
</feature>
<keyword evidence="23" id="KW-1185">Reference proteome</keyword>
<feature type="domain" description="Helicase C-terminal" evidence="20">
    <location>
        <begin position="615"/>
        <end position="803"/>
    </location>
</feature>
<evidence type="ECO:0000256" key="4">
    <source>
        <dbReference type="ARBA" id="ARBA00022448"/>
    </source>
</evidence>
<dbReference type="PANTHER" id="PTHR30612:SF0">
    <property type="entry name" value="CHLOROPLAST PROTEIN-TRANSPORTING ATPASE"/>
    <property type="match status" value="1"/>
</dbReference>
<dbReference type="SMART" id="SM00957">
    <property type="entry name" value="SecA_DEAD"/>
    <property type="match status" value="1"/>
</dbReference>
<dbReference type="PRINTS" id="PR00906">
    <property type="entry name" value="SECA"/>
</dbReference>
<dbReference type="HAMAP" id="MF_01382">
    <property type="entry name" value="SecA"/>
    <property type="match status" value="1"/>
</dbReference>
<comment type="catalytic activity">
    <reaction evidence="16">
        <text>ATP + H2O + cellular proteinSide 1 = ADP + phosphate + cellular proteinSide 2.</text>
        <dbReference type="EC" id="7.4.2.8"/>
    </reaction>
</comment>
<evidence type="ECO:0000313" key="22">
    <source>
        <dbReference type="EMBL" id="MBO1362664.1"/>
    </source>
</evidence>
<dbReference type="SUPFAM" id="SSF52540">
    <property type="entry name" value="P-loop containing nucleoside triphosphate hydrolases"/>
    <property type="match status" value="2"/>
</dbReference>